<protein>
    <recommendedName>
        <fullName evidence="4">NmrA-like domain-containing protein</fullName>
    </recommendedName>
</protein>
<sequence length="308" mass="34427">MSQVVFVCGATGNQGSAFIEHIRQHGIKVHAITRDLTSPAAQRLQSQGVSIMEGNFDNQESLKKSMSGCTTLFLNLSPSLTNPPAEIEQAKQVLAIAKQVGIQHVIYTTALGTSNPEALKHWDPNSLVGTALTGKKTIEDEVRNAGFQAWTILRPGNFMVNYLFPLVQMYQGLVETRTFTTAYSKETVLPMVDPNDIGKFAAAAVLDPIKFNQKEIEIASQMMGIEAVLKDISEATGKEYQVVYLSEEEIKEQIQTNPFIHVQLVMRDLSQFVDMERLKEWGIELGTFPQFLEREKDRVVKTYLSTNR</sequence>
<dbReference type="CDD" id="cd05251">
    <property type="entry name" value="NmrA_like_SDR_a"/>
    <property type="match status" value="1"/>
</dbReference>
<dbReference type="PANTHER" id="PTHR42748:SF30">
    <property type="entry name" value="NMRA-LIKE DOMAIN-CONTAINING PROTEIN"/>
    <property type="match status" value="1"/>
</dbReference>
<dbReference type="Gene3D" id="3.90.25.10">
    <property type="entry name" value="UDP-galactose 4-epimerase, domain 1"/>
    <property type="match status" value="1"/>
</dbReference>
<dbReference type="PANTHER" id="PTHR42748">
    <property type="entry name" value="NITROGEN METABOLITE REPRESSION PROTEIN NMRA FAMILY MEMBER"/>
    <property type="match status" value="1"/>
</dbReference>
<keyword evidence="3" id="KW-0560">Oxidoreductase</keyword>
<dbReference type="EMBL" id="JAPVEA010000008">
    <property type="protein sequence ID" value="KAJ5438448.1"/>
    <property type="molecule type" value="Genomic_DNA"/>
</dbReference>
<evidence type="ECO:0000256" key="1">
    <source>
        <dbReference type="ARBA" id="ARBA00006328"/>
    </source>
</evidence>
<dbReference type="Pfam" id="PF05368">
    <property type="entry name" value="NmrA"/>
    <property type="match status" value="1"/>
</dbReference>
<feature type="domain" description="NmrA-like" evidence="4">
    <location>
        <begin position="2"/>
        <end position="273"/>
    </location>
</feature>
<evidence type="ECO:0000259" key="4">
    <source>
        <dbReference type="Pfam" id="PF05368"/>
    </source>
</evidence>
<dbReference type="GO" id="GO:0016491">
    <property type="term" value="F:oxidoreductase activity"/>
    <property type="evidence" value="ECO:0007669"/>
    <property type="project" value="UniProtKB-KW"/>
</dbReference>
<evidence type="ECO:0000313" key="6">
    <source>
        <dbReference type="Proteomes" id="UP001213681"/>
    </source>
</evidence>
<dbReference type="InterPro" id="IPR008030">
    <property type="entry name" value="NmrA-like"/>
</dbReference>
<dbReference type="InterPro" id="IPR036291">
    <property type="entry name" value="NAD(P)-bd_dom_sf"/>
</dbReference>
<keyword evidence="2" id="KW-0521">NADP</keyword>
<evidence type="ECO:0000256" key="2">
    <source>
        <dbReference type="ARBA" id="ARBA00022857"/>
    </source>
</evidence>
<keyword evidence="6" id="KW-1185">Reference proteome</keyword>
<dbReference type="GeneID" id="81603071"/>
<dbReference type="Gene3D" id="3.40.50.720">
    <property type="entry name" value="NAD(P)-binding Rossmann-like Domain"/>
    <property type="match status" value="1"/>
</dbReference>
<accession>A0AAD6FY22</accession>
<proteinExistence type="inferred from homology"/>
<dbReference type="AlphaFoldDB" id="A0AAD6FY22"/>
<dbReference type="InterPro" id="IPR051164">
    <property type="entry name" value="NmrA-like_oxidored"/>
</dbReference>
<dbReference type="GO" id="GO:0005634">
    <property type="term" value="C:nucleus"/>
    <property type="evidence" value="ECO:0007669"/>
    <property type="project" value="TreeGrafter"/>
</dbReference>
<evidence type="ECO:0000313" key="5">
    <source>
        <dbReference type="EMBL" id="KAJ5438448.1"/>
    </source>
</evidence>
<gene>
    <name evidence="5" type="ORF">N7458_009446</name>
</gene>
<dbReference type="Proteomes" id="UP001213681">
    <property type="component" value="Unassembled WGS sequence"/>
</dbReference>
<comment type="similarity">
    <text evidence="1">Belongs to the NmrA-type oxidoreductase family.</text>
</comment>
<name>A0AAD6FY22_9EURO</name>
<reference evidence="5" key="2">
    <citation type="journal article" date="2023" name="IMA Fungus">
        <title>Comparative genomic study of the Penicillium genus elucidates a diverse pangenome and 15 lateral gene transfer events.</title>
        <authorList>
            <person name="Petersen C."/>
            <person name="Sorensen T."/>
            <person name="Nielsen M.R."/>
            <person name="Sondergaard T.E."/>
            <person name="Sorensen J.L."/>
            <person name="Fitzpatrick D.A."/>
            <person name="Frisvad J.C."/>
            <person name="Nielsen K.L."/>
        </authorList>
    </citation>
    <scope>NUCLEOTIDE SEQUENCE</scope>
    <source>
        <strain evidence="5">IBT 16125</strain>
    </source>
</reference>
<dbReference type="RefSeq" id="XP_056761677.1">
    <property type="nucleotide sequence ID" value="XM_056912828.1"/>
</dbReference>
<dbReference type="SUPFAM" id="SSF51735">
    <property type="entry name" value="NAD(P)-binding Rossmann-fold domains"/>
    <property type="match status" value="1"/>
</dbReference>
<evidence type="ECO:0000256" key="3">
    <source>
        <dbReference type="ARBA" id="ARBA00023002"/>
    </source>
</evidence>
<organism evidence="5 6">
    <name type="scientific">Penicillium daleae</name>
    <dbReference type="NCBI Taxonomy" id="63821"/>
    <lineage>
        <taxon>Eukaryota</taxon>
        <taxon>Fungi</taxon>
        <taxon>Dikarya</taxon>
        <taxon>Ascomycota</taxon>
        <taxon>Pezizomycotina</taxon>
        <taxon>Eurotiomycetes</taxon>
        <taxon>Eurotiomycetidae</taxon>
        <taxon>Eurotiales</taxon>
        <taxon>Aspergillaceae</taxon>
        <taxon>Penicillium</taxon>
    </lineage>
</organism>
<comment type="caution">
    <text evidence="5">The sequence shown here is derived from an EMBL/GenBank/DDBJ whole genome shotgun (WGS) entry which is preliminary data.</text>
</comment>
<reference evidence="5" key="1">
    <citation type="submission" date="2022-12" db="EMBL/GenBank/DDBJ databases">
        <authorList>
            <person name="Petersen C."/>
        </authorList>
    </citation>
    <scope>NUCLEOTIDE SEQUENCE</scope>
    <source>
        <strain evidence="5">IBT 16125</strain>
    </source>
</reference>